<dbReference type="Pfam" id="PF13376">
    <property type="entry name" value="OmdA"/>
    <property type="match status" value="1"/>
</dbReference>
<evidence type="ECO:0000313" key="2">
    <source>
        <dbReference type="Proteomes" id="UP000464597"/>
    </source>
</evidence>
<accession>A0ABX6GYV4</accession>
<organism evidence="1 2">
    <name type="scientific">Rathayibacter festucae</name>
    <dbReference type="NCBI Taxonomy" id="110937"/>
    <lineage>
        <taxon>Bacteria</taxon>
        <taxon>Bacillati</taxon>
        <taxon>Actinomycetota</taxon>
        <taxon>Actinomycetes</taxon>
        <taxon>Micrococcales</taxon>
        <taxon>Microbacteriaceae</taxon>
        <taxon>Rathayibacter</taxon>
    </lineage>
</organism>
<dbReference type="RefSeq" id="WP_159422660.1">
    <property type="nucleotide sequence ID" value="NZ_CP047180.1"/>
</dbReference>
<sequence>MVRSRHPLPDDIAALLDEHGVRAAYDQRPAYQRNDYLGWISRAKAVATRERRIAVMLDELAEGGRYMGMVHAPSRRDADA</sequence>
<name>A0ABX6GYV4_9MICO</name>
<evidence type="ECO:0000313" key="1">
    <source>
        <dbReference type="EMBL" id="QHC62724.1"/>
    </source>
</evidence>
<dbReference type="EMBL" id="CP047180">
    <property type="protein sequence ID" value="QHC62724.1"/>
    <property type="molecule type" value="Genomic_DNA"/>
</dbReference>
<protein>
    <recommendedName>
        <fullName evidence="3">YdeI/OmpD-associated family protein</fullName>
    </recommendedName>
</protein>
<reference evidence="2" key="1">
    <citation type="submission" date="2019-12" db="EMBL/GenBank/DDBJ databases">
        <title>Complete and draft genome sequences of new strains and members of some known species of the genus Rathayibacter isolated from plants.</title>
        <authorList>
            <person name="Tarlachkov S.V."/>
            <person name="Starodumova I.P."/>
            <person name="Dorofeeva L.V."/>
            <person name="Prisyazhnaya N.V."/>
            <person name="Leyn S."/>
            <person name="Zlamal J."/>
            <person name="Elan M."/>
            <person name="Osterman A.L."/>
            <person name="Nadler S."/>
            <person name="Subbotin S.A."/>
            <person name="Evtushenko L.I."/>
        </authorList>
    </citation>
    <scope>NUCLEOTIDE SEQUENCE [LARGE SCALE GENOMIC DNA]</scope>
    <source>
        <strain evidence="2">VKM Ac-2802</strain>
    </source>
</reference>
<dbReference type="Proteomes" id="UP000464597">
    <property type="component" value="Chromosome"/>
</dbReference>
<evidence type="ECO:0008006" key="3">
    <source>
        <dbReference type="Google" id="ProtNLM"/>
    </source>
</evidence>
<keyword evidence="2" id="KW-1185">Reference proteome</keyword>
<gene>
    <name evidence="1" type="ORF">GSU69_08550</name>
</gene>
<proteinExistence type="predicted"/>